<feature type="compositionally biased region" description="Polar residues" evidence="1">
    <location>
        <begin position="49"/>
        <end position="61"/>
    </location>
</feature>
<organism evidence="2 3">
    <name type="scientific">Thalassiosira oceanica</name>
    <name type="common">Marine diatom</name>
    <dbReference type="NCBI Taxonomy" id="159749"/>
    <lineage>
        <taxon>Eukaryota</taxon>
        <taxon>Sar</taxon>
        <taxon>Stramenopiles</taxon>
        <taxon>Ochrophyta</taxon>
        <taxon>Bacillariophyta</taxon>
        <taxon>Coscinodiscophyceae</taxon>
        <taxon>Thalassiosirophycidae</taxon>
        <taxon>Thalassiosirales</taxon>
        <taxon>Thalassiosiraceae</taxon>
        <taxon>Thalassiosira</taxon>
    </lineage>
</organism>
<dbReference type="eggNOG" id="ENOG502RUK3">
    <property type="taxonomic scope" value="Eukaryota"/>
</dbReference>
<dbReference type="AlphaFoldDB" id="K0TLL5"/>
<evidence type="ECO:0000313" key="3">
    <source>
        <dbReference type="Proteomes" id="UP000266841"/>
    </source>
</evidence>
<dbReference type="Proteomes" id="UP000266841">
    <property type="component" value="Unassembled WGS sequence"/>
</dbReference>
<comment type="caution">
    <text evidence="2">The sequence shown here is derived from an EMBL/GenBank/DDBJ whole genome shotgun (WGS) entry which is preliminary data.</text>
</comment>
<name>K0TLL5_THAOC</name>
<gene>
    <name evidence="2" type="ORF">THAOC_02866</name>
</gene>
<proteinExistence type="predicted"/>
<feature type="region of interest" description="Disordered" evidence="1">
    <location>
        <begin position="86"/>
        <end position="107"/>
    </location>
</feature>
<evidence type="ECO:0000313" key="2">
    <source>
        <dbReference type="EMBL" id="EJK75411.1"/>
    </source>
</evidence>
<dbReference type="EMBL" id="AGNL01002946">
    <property type="protein sequence ID" value="EJK75411.1"/>
    <property type="molecule type" value="Genomic_DNA"/>
</dbReference>
<feature type="region of interest" description="Disordered" evidence="1">
    <location>
        <begin position="44"/>
        <end position="69"/>
    </location>
</feature>
<sequence>MSSSNYQTPESKKEALTSVLVMLYEEGPDRPGESTEYLRKNIGIYSDKGGTNSNNAAAQSSETDKLRKENKELKNTVKELNKTIETLRSNLKHSREEARKARSSGQG</sequence>
<evidence type="ECO:0000256" key="1">
    <source>
        <dbReference type="SAM" id="MobiDB-lite"/>
    </source>
</evidence>
<protein>
    <submittedName>
        <fullName evidence="2">Uncharacterized protein</fullName>
    </submittedName>
</protein>
<accession>K0TLL5</accession>
<dbReference type="OrthoDB" id="524165at2759"/>
<reference evidence="2 3" key="1">
    <citation type="journal article" date="2012" name="Genome Biol.">
        <title>Genome and low-iron response of an oceanic diatom adapted to chronic iron limitation.</title>
        <authorList>
            <person name="Lommer M."/>
            <person name="Specht M."/>
            <person name="Roy A.S."/>
            <person name="Kraemer L."/>
            <person name="Andreson R."/>
            <person name="Gutowska M.A."/>
            <person name="Wolf J."/>
            <person name="Bergner S.V."/>
            <person name="Schilhabel M.B."/>
            <person name="Klostermeier U.C."/>
            <person name="Beiko R.G."/>
            <person name="Rosenstiel P."/>
            <person name="Hippler M."/>
            <person name="Laroche J."/>
        </authorList>
    </citation>
    <scope>NUCLEOTIDE SEQUENCE [LARGE SCALE GENOMIC DNA]</scope>
    <source>
        <strain evidence="2 3">CCMP1005</strain>
    </source>
</reference>
<keyword evidence="3" id="KW-1185">Reference proteome</keyword>